<dbReference type="InterPro" id="IPR039261">
    <property type="entry name" value="FNR_nucleotide-bd"/>
</dbReference>
<evidence type="ECO:0000259" key="1">
    <source>
        <dbReference type="PROSITE" id="PS51384"/>
    </source>
</evidence>
<gene>
    <name evidence="2" type="ORF">DFE_0476</name>
</gene>
<dbReference type="CDD" id="cd06219">
    <property type="entry name" value="DHOD_e_trans_like1"/>
    <property type="match status" value="1"/>
</dbReference>
<accession>A0A2Z6AVD0</accession>
<sequence length="333" mass="35676">MPPEVVYPPRCMSHTAPATNCYAKENAQLRAAFHWPSPTRTSAWDITRMNADKTFTILDKEQLIPGQTSKLVVSAPQIALKAKPGNFVILRIAEKGERIPLTIADTDPEAGTITMVYLVMGKSTAMLDELDKGDEILDLCGPLGKPTHISTEAGTVVCVGGGTGVAAMHHIAKGHHRAGNKVVAVIGARSKDLLLFERELGQFCDKVLIATNDGSAGVQGFVTGVLQDYLENESDIGEVVAVGPVPMMAAVAETTRPFEVKTTVSLNSIMLDGIGMCGACRVTVAGDTRFACVDGPEFDGHEVDFTELSNRLAAFKTMEQAAHDHYCKCKCDD</sequence>
<evidence type="ECO:0000313" key="2">
    <source>
        <dbReference type="EMBL" id="BBD07202.1"/>
    </source>
</evidence>
<dbReference type="Proteomes" id="UP000269883">
    <property type="component" value="Chromosome"/>
</dbReference>
<dbReference type="InterPro" id="IPR019480">
    <property type="entry name" value="Dihydroorotate_DH_Fe-S-bd"/>
</dbReference>
<dbReference type="SUPFAM" id="SSF63380">
    <property type="entry name" value="Riboflavin synthase domain-like"/>
    <property type="match status" value="1"/>
</dbReference>
<dbReference type="PROSITE" id="PS51384">
    <property type="entry name" value="FAD_FR"/>
    <property type="match status" value="1"/>
</dbReference>
<dbReference type="Gene3D" id="3.40.50.80">
    <property type="entry name" value="Nucleotide-binding domain of ferredoxin-NADP reductase (FNR) module"/>
    <property type="match status" value="1"/>
</dbReference>
<name>A0A2Z6AVD0_9BACT</name>
<dbReference type="SUPFAM" id="SSF52343">
    <property type="entry name" value="Ferredoxin reductase-like, C-terminal NADP-linked domain"/>
    <property type="match status" value="1"/>
</dbReference>
<dbReference type="InterPro" id="IPR050353">
    <property type="entry name" value="PyrK_electron_transfer"/>
</dbReference>
<dbReference type="KEGG" id="dfl:DFE_0476"/>
<evidence type="ECO:0000313" key="3">
    <source>
        <dbReference type="Proteomes" id="UP000269883"/>
    </source>
</evidence>
<dbReference type="AlphaFoldDB" id="A0A2Z6AVD0"/>
<dbReference type="EMBL" id="AP017378">
    <property type="protein sequence ID" value="BBD07202.1"/>
    <property type="molecule type" value="Genomic_DNA"/>
</dbReference>
<dbReference type="Gene3D" id="2.40.30.10">
    <property type="entry name" value="Translation factors"/>
    <property type="match status" value="1"/>
</dbReference>
<feature type="domain" description="FAD-binding FR-type" evidence="1">
    <location>
        <begin position="50"/>
        <end position="149"/>
    </location>
</feature>
<proteinExistence type="predicted"/>
<protein>
    <submittedName>
        <fullName evidence="2">Ferredoxin-NADP reductase</fullName>
    </submittedName>
</protein>
<dbReference type="InterPro" id="IPR017927">
    <property type="entry name" value="FAD-bd_FR_type"/>
</dbReference>
<dbReference type="NCBIfam" id="NF004862">
    <property type="entry name" value="PRK06222.1"/>
    <property type="match status" value="1"/>
</dbReference>
<reference evidence="2 3" key="1">
    <citation type="journal article" date="2018" name="Sci. Adv.">
        <title>Multi-heme cytochromes provide a pathway for survival in energy-limited environments.</title>
        <authorList>
            <person name="Deng X."/>
            <person name="Dohmae N."/>
            <person name="Nealson K.H."/>
            <person name="Hashimoto K."/>
            <person name="Okamoto A."/>
        </authorList>
    </citation>
    <scope>NUCLEOTIDE SEQUENCE [LARGE SCALE GENOMIC DNA]</scope>
    <source>
        <strain evidence="2 3">IS5</strain>
    </source>
</reference>
<dbReference type="PANTHER" id="PTHR43513:SF3">
    <property type="entry name" value="DIHYDROOROTATE DEHYDROGENASE B (NAD(+)), ELECTRON TRANSFER SUBUNIT-RELATED"/>
    <property type="match status" value="1"/>
</dbReference>
<dbReference type="Pfam" id="PF10418">
    <property type="entry name" value="DHODB_Fe-S_bind"/>
    <property type="match status" value="1"/>
</dbReference>
<keyword evidence="3" id="KW-1185">Reference proteome</keyword>
<dbReference type="InterPro" id="IPR017938">
    <property type="entry name" value="Riboflavin_synthase-like_b-brl"/>
</dbReference>
<organism evidence="2 3">
    <name type="scientific">Desulfovibrio ferrophilus</name>
    <dbReference type="NCBI Taxonomy" id="241368"/>
    <lineage>
        <taxon>Bacteria</taxon>
        <taxon>Pseudomonadati</taxon>
        <taxon>Thermodesulfobacteriota</taxon>
        <taxon>Desulfovibrionia</taxon>
        <taxon>Desulfovibrionales</taxon>
        <taxon>Desulfovibrionaceae</taxon>
        <taxon>Desulfovibrio</taxon>
    </lineage>
</organism>
<dbReference type="GO" id="GO:0016491">
    <property type="term" value="F:oxidoreductase activity"/>
    <property type="evidence" value="ECO:0007669"/>
    <property type="project" value="InterPro"/>
</dbReference>
<dbReference type="PANTHER" id="PTHR43513">
    <property type="entry name" value="DIHYDROOROTATE DEHYDROGENASE B (NAD(+)), ELECTRON TRANSFER SUBUNIT"/>
    <property type="match status" value="1"/>
</dbReference>